<feature type="region of interest" description="Disordered" evidence="1">
    <location>
        <begin position="190"/>
        <end position="243"/>
    </location>
</feature>
<accession>A0A2N0V0B4</accession>
<keyword evidence="2" id="KW-0812">Transmembrane</keyword>
<comment type="caution">
    <text evidence="3">The sequence shown here is derived from an EMBL/GenBank/DDBJ whole genome shotgun (WGS) entry which is preliminary data.</text>
</comment>
<evidence type="ECO:0000313" key="4">
    <source>
        <dbReference type="Proteomes" id="UP000233425"/>
    </source>
</evidence>
<evidence type="ECO:0000256" key="1">
    <source>
        <dbReference type="SAM" id="MobiDB-lite"/>
    </source>
</evidence>
<proteinExistence type="predicted"/>
<feature type="transmembrane region" description="Helical" evidence="2">
    <location>
        <begin position="44"/>
        <end position="65"/>
    </location>
</feature>
<dbReference type="Proteomes" id="UP000233425">
    <property type="component" value="Unassembled WGS sequence"/>
</dbReference>
<organism evidence="3 4">
    <name type="scientific">Ruminococcus bromii</name>
    <dbReference type="NCBI Taxonomy" id="40518"/>
    <lineage>
        <taxon>Bacteria</taxon>
        <taxon>Bacillati</taxon>
        <taxon>Bacillota</taxon>
        <taxon>Clostridia</taxon>
        <taxon>Eubacteriales</taxon>
        <taxon>Oscillospiraceae</taxon>
        <taxon>Ruminococcus</taxon>
    </lineage>
</organism>
<evidence type="ECO:0000256" key="2">
    <source>
        <dbReference type="SAM" id="Phobius"/>
    </source>
</evidence>
<dbReference type="EMBL" id="NNSR01000016">
    <property type="protein sequence ID" value="PKD32683.1"/>
    <property type="molecule type" value="Genomic_DNA"/>
</dbReference>
<keyword evidence="2" id="KW-0472">Membrane</keyword>
<keyword evidence="4" id="KW-1185">Reference proteome</keyword>
<keyword evidence="2" id="KW-1133">Transmembrane helix</keyword>
<sequence>MKMRKCPYCGRRISYTSAFASRRKAEFVCQKCGKESKVAVNKKVILIFILAVVISLAIMSGWIMAGLSSNPLGILLVAIPLIIFAALTPSFVHYEPFKKYKKSMEAKKAGIAYSDNLLTSELDKDDNYTFPSINTQQNEGDDNFEINTDVFNKIRAERNAARQRLDSNEISSDSSSFAKQEYVPIINNTSENHASSGASLKKIHSEAPARHTVSRNRHYINSDETAENKKSDDGNRYSVNRKF</sequence>
<evidence type="ECO:0000313" key="3">
    <source>
        <dbReference type="EMBL" id="PKD32683.1"/>
    </source>
</evidence>
<reference evidence="3" key="1">
    <citation type="journal article" date="2018" name="Environ. Microbiol.">
        <title>Sporulation capability and amylosome conservation among diverse human colonic and rumen isolates of the keystone starch-degrader Ruminococcus bromii.</title>
        <authorList>
            <person name="Mukhopadhya I."/>
            <person name="Morais S."/>
            <person name="Laverde-Gomez J."/>
            <person name="Sheridan P.O."/>
            <person name="Walker A.W."/>
            <person name="Kelly W."/>
            <person name="Klieve A.V."/>
            <person name="Ouwerkerk D."/>
            <person name="Duncan S.H."/>
            <person name="Louis P."/>
            <person name="Koropatkin N."/>
            <person name="Cockburn D."/>
            <person name="Kibler R."/>
            <person name="Cooper P.J."/>
            <person name="Sandoval C."/>
            <person name="Crost E."/>
            <person name="Juge N."/>
            <person name="Bayer E.A."/>
            <person name="Flint H.J."/>
        </authorList>
    </citation>
    <scope>NUCLEOTIDE SEQUENCE [LARGE SCALE GENOMIC DNA]</scope>
    <source>
        <strain evidence="3">ATCC 27255</strain>
    </source>
</reference>
<protein>
    <submittedName>
        <fullName evidence="3">CxxC_20_CxxC protein</fullName>
    </submittedName>
</protein>
<feature type="transmembrane region" description="Helical" evidence="2">
    <location>
        <begin position="71"/>
        <end position="94"/>
    </location>
</feature>
<feature type="compositionally biased region" description="Basic and acidic residues" evidence="1">
    <location>
        <begin position="226"/>
        <end position="235"/>
    </location>
</feature>
<gene>
    <name evidence="3" type="ORF">RBATCC27255_00156</name>
</gene>
<dbReference type="AlphaFoldDB" id="A0A2N0V0B4"/>
<name>A0A2N0V0B4_9FIRM</name>
<dbReference type="RefSeq" id="WP_101028312.1">
    <property type="nucleotide sequence ID" value="NZ_CABMMZ010000016.1"/>
</dbReference>